<reference evidence="14 15" key="1">
    <citation type="journal article" date="2021" name="Nat. Commun.">
        <title>Incipient diploidization of the medicinal plant Perilla within 10,000 years.</title>
        <authorList>
            <person name="Zhang Y."/>
            <person name="Shen Q."/>
            <person name="Leng L."/>
            <person name="Zhang D."/>
            <person name="Chen S."/>
            <person name="Shi Y."/>
            <person name="Ning Z."/>
            <person name="Chen S."/>
        </authorList>
    </citation>
    <scope>NUCLEOTIDE SEQUENCE [LARGE SCALE GENOMIC DNA]</scope>
    <source>
        <strain evidence="15">cv. PC099</strain>
    </source>
</reference>
<evidence type="ECO:0000256" key="10">
    <source>
        <dbReference type="ARBA" id="ARBA00023136"/>
    </source>
</evidence>
<dbReference type="EMBL" id="SDAM02000020">
    <property type="protein sequence ID" value="KAH6836271.1"/>
    <property type="molecule type" value="Genomic_DNA"/>
</dbReference>
<keyword evidence="3 11" id="KW-0349">Heme</keyword>
<evidence type="ECO:0000256" key="4">
    <source>
        <dbReference type="ARBA" id="ARBA00022692"/>
    </source>
</evidence>
<feature type="binding site" description="axial binding residue" evidence="11">
    <location>
        <position position="450"/>
    </location>
    <ligand>
        <name>heme</name>
        <dbReference type="ChEBI" id="CHEBI:30413"/>
    </ligand>
    <ligandPart>
        <name>Fe</name>
        <dbReference type="ChEBI" id="CHEBI:18248"/>
    </ligandPart>
</feature>
<keyword evidence="4 13" id="KW-0812">Transmembrane</keyword>
<dbReference type="Proteomes" id="UP001190926">
    <property type="component" value="Unassembled WGS sequence"/>
</dbReference>
<keyword evidence="6 13" id="KW-1133">Transmembrane helix</keyword>
<evidence type="ECO:0000256" key="1">
    <source>
        <dbReference type="ARBA" id="ARBA00004167"/>
    </source>
</evidence>
<dbReference type="PANTHER" id="PTHR47955:SF8">
    <property type="entry name" value="CYTOCHROME P450 71D11-LIKE"/>
    <property type="match status" value="1"/>
</dbReference>
<dbReference type="GO" id="GO:0004497">
    <property type="term" value="F:monooxygenase activity"/>
    <property type="evidence" value="ECO:0007669"/>
    <property type="project" value="UniProtKB-KW"/>
</dbReference>
<comment type="cofactor">
    <cofactor evidence="11">
        <name>heme</name>
        <dbReference type="ChEBI" id="CHEBI:30413"/>
    </cofactor>
</comment>
<evidence type="ECO:0000256" key="5">
    <source>
        <dbReference type="ARBA" id="ARBA00022723"/>
    </source>
</evidence>
<feature type="transmembrane region" description="Helical" evidence="13">
    <location>
        <begin position="6"/>
        <end position="26"/>
    </location>
</feature>
<dbReference type="PROSITE" id="PS00086">
    <property type="entry name" value="CYTOCHROME_P450"/>
    <property type="match status" value="1"/>
</dbReference>
<organism evidence="14 15">
    <name type="scientific">Perilla frutescens var. hirtella</name>
    <name type="common">Perilla citriodora</name>
    <name type="synonym">Perilla setoyensis</name>
    <dbReference type="NCBI Taxonomy" id="608512"/>
    <lineage>
        <taxon>Eukaryota</taxon>
        <taxon>Viridiplantae</taxon>
        <taxon>Streptophyta</taxon>
        <taxon>Embryophyta</taxon>
        <taxon>Tracheophyta</taxon>
        <taxon>Spermatophyta</taxon>
        <taxon>Magnoliopsida</taxon>
        <taxon>eudicotyledons</taxon>
        <taxon>Gunneridae</taxon>
        <taxon>Pentapetalae</taxon>
        <taxon>asterids</taxon>
        <taxon>lamiids</taxon>
        <taxon>Lamiales</taxon>
        <taxon>Lamiaceae</taxon>
        <taxon>Nepetoideae</taxon>
        <taxon>Elsholtzieae</taxon>
        <taxon>Perilla</taxon>
    </lineage>
</organism>
<dbReference type="GO" id="GO:0005506">
    <property type="term" value="F:iron ion binding"/>
    <property type="evidence" value="ECO:0007669"/>
    <property type="project" value="InterPro"/>
</dbReference>
<sequence>MEIPFQFAIQYFVIIFFSYVIVIKLYKKTRNDRKLPPGPWKLPILGNLHQLMLIGSLPHHALQTLSRKHGPLMHINLGELPVIVVSSPEIAKLVTKTNDIAFADRVELMLAKIVLYNSTDIASAPYGDYWRLMRKLCVLEFLSQKKVRSFHSLMEGEVLRLVNSIRARGGMPINLTQQILSVECGIICRATVGRVCSAGDQEPLIAIIKEAVSIAAVFNVADLFPPIKFLHFLSAGSRRRLENMHVRVDRILEDIIQQHEEKRFSGNGDSMEEEEDIVDVFLRASEREDLQVPITRDNIKANIFEMFIAGIETSSLVIEWAMSEMMKNPRVLHKAQAEVRQILLQGKEKFLETDIQKLNYLKMVIKETLRLHPPGPLLCPRRCREESSKINGYDIPVSTIVMINVWAIGRDPEFWPEPERFEPERFQDATTDFHGNHFEFIPFGAGRRICPGIAFGLAGVELSLAHLLYHFEWKIPGGISPEEFDMTENFGASAGRKNNLLLIGEHYDS</sequence>
<accession>A0AAD4JMP7</accession>
<keyword evidence="10 13" id="KW-0472">Membrane</keyword>
<dbReference type="FunFam" id="1.10.630.10:FF:000043">
    <property type="entry name" value="Cytochrome P450 99A2"/>
    <property type="match status" value="1"/>
</dbReference>
<comment type="caution">
    <text evidence="14">The sequence shown here is derived from an EMBL/GenBank/DDBJ whole genome shotgun (WGS) entry which is preliminary data.</text>
</comment>
<evidence type="ECO:0000256" key="6">
    <source>
        <dbReference type="ARBA" id="ARBA00022989"/>
    </source>
</evidence>
<keyword evidence="9 12" id="KW-0503">Monooxygenase</keyword>
<comment type="similarity">
    <text evidence="2 12">Belongs to the cytochrome P450 family.</text>
</comment>
<evidence type="ECO:0000256" key="12">
    <source>
        <dbReference type="RuleBase" id="RU000461"/>
    </source>
</evidence>
<name>A0AAD4JMP7_PERFH</name>
<dbReference type="Gene3D" id="1.10.630.10">
    <property type="entry name" value="Cytochrome P450"/>
    <property type="match status" value="1"/>
</dbReference>
<dbReference type="PANTHER" id="PTHR47955">
    <property type="entry name" value="CYTOCHROME P450 FAMILY 71 PROTEIN"/>
    <property type="match status" value="1"/>
</dbReference>
<dbReference type="InterPro" id="IPR002401">
    <property type="entry name" value="Cyt_P450_E_grp-I"/>
</dbReference>
<keyword evidence="8 11" id="KW-0408">Iron</keyword>
<evidence type="ECO:0000256" key="2">
    <source>
        <dbReference type="ARBA" id="ARBA00010617"/>
    </source>
</evidence>
<dbReference type="PRINTS" id="PR00463">
    <property type="entry name" value="EP450I"/>
</dbReference>
<keyword evidence="15" id="KW-1185">Reference proteome</keyword>
<evidence type="ECO:0000256" key="13">
    <source>
        <dbReference type="SAM" id="Phobius"/>
    </source>
</evidence>
<evidence type="ECO:0008006" key="16">
    <source>
        <dbReference type="Google" id="ProtNLM"/>
    </source>
</evidence>
<evidence type="ECO:0000256" key="8">
    <source>
        <dbReference type="ARBA" id="ARBA00023004"/>
    </source>
</evidence>
<evidence type="ECO:0000256" key="3">
    <source>
        <dbReference type="ARBA" id="ARBA00022617"/>
    </source>
</evidence>
<dbReference type="GO" id="GO:0016705">
    <property type="term" value="F:oxidoreductase activity, acting on paired donors, with incorporation or reduction of molecular oxygen"/>
    <property type="evidence" value="ECO:0007669"/>
    <property type="project" value="InterPro"/>
</dbReference>
<dbReference type="Pfam" id="PF00067">
    <property type="entry name" value="p450"/>
    <property type="match status" value="1"/>
</dbReference>
<comment type="subcellular location">
    <subcellularLocation>
        <location evidence="1">Membrane</location>
        <topology evidence="1">Single-pass membrane protein</topology>
    </subcellularLocation>
</comment>
<evidence type="ECO:0000313" key="15">
    <source>
        <dbReference type="Proteomes" id="UP001190926"/>
    </source>
</evidence>
<dbReference type="PRINTS" id="PR00385">
    <property type="entry name" value="P450"/>
</dbReference>
<keyword evidence="5 11" id="KW-0479">Metal-binding</keyword>
<dbReference type="InterPro" id="IPR017972">
    <property type="entry name" value="Cyt_P450_CS"/>
</dbReference>
<proteinExistence type="inferred from homology"/>
<evidence type="ECO:0000313" key="14">
    <source>
        <dbReference type="EMBL" id="KAH6836271.1"/>
    </source>
</evidence>
<dbReference type="CDD" id="cd11072">
    <property type="entry name" value="CYP71-like"/>
    <property type="match status" value="1"/>
</dbReference>
<evidence type="ECO:0000256" key="9">
    <source>
        <dbReference type="ARBA" id="ARBA00023033"/>
    </source>
</evidence>
<keyword evidence="7 12" id="KW-0560">Oxidoreductase</keyword>
<dbReference type="AlphaFoldDB" id="A0AAD4JMP7"/>
<dbReference type="GO" id="GO:0020037">
    <property type="term" value="F:heme binding"/>
    <property type="evidence" value="ECO:0007669"/>
    <property type="project" value="InterPro"/>
</dbReference>
<evidence type="ECO:0000256" key="7">
    <source>
        <dbReference type="ARBA" id="ARBA00023002"/>
    </source>
</evidence>
<dbReference type="GO" id="GO:0016020">
    <property type="term" value="C:membrane"/>
    <property type="evidence" value="ECO:0007669"/>
    <property type="project" value="UniProtKB-SubCell"/>
</dbReference>
<gene>
    <name evidence="14" type="ORF">C2S53_001137</name>
</gene>
<dbReference type="SUPFAM" id="SSF48264">
    <property type="entry name" value="Cytochrome P450"/>
    <property type="match status" value="1"/>
</dbReference>
<dbReference type="InterPro" id="IPR001128">
    <property type="entry name" value="Cyt_P450"/>
</dbReference>
<dbReference type="InterPro" id="IPR036396">
    <property type="entry name" value="Cyt_P450_sf"/>
</dbReference>
<evidence type="ECO:0000256" key="11">
    <source>
        <dbReference type="PIRSR" id="PIRSR602401-1"/>
    </source>
</evidence>
<protein>
    <recommendedName>
        <fullName evidence="16">Cytochrome P450</fullName>
    </recommendedName>
</protein>